<keyword evidence="2" id="KW-1185">Reference proteome</keyword>
<sequence length="195" mass="21716">MVLNKITITLIRTSPDNTSVPIPRYVHRTPGPDFFLMPTFKVARRRLTPQTRALRPAPNASLVRGFKFKSSVLARCTSELTTLAVGATTQPRIEKKLIQYKTRRSSSKQVFNFSVHSERGVFAMCTHGTSLCARVPPITDGTITVGGLRRTRSAGSAPKTMNCHKSDEKFNKPNHFRATLAAGARAARPRRTRRL</sequence>
<organism evidence="1 2">
    <name type="scientific">Eumeta variegata</name>
    <name type="common">Bagworm moth</name>
    <name type="synonym">Eumeta japonica</name>
    <dbReference type="NCBI Taxonomy" id="151549"/>
    <lineage>
        <taxon>Eukaryota</taxon>
        <taxon>Metazoa</taxon>
        <taxon>Ecdysozoa</taxon>
        <taxon>Arthropoda</taxon>
        <taxon>Hexapoda</taxon>
        <taxon>Insecta</taxon>
        <taxon>Pterygota</taxon>
        <taxon>Neoptera</taxon>
        <taxon>Endopterygota</taxon>
        <taxon>Lepidoptera</taxon>
        <taxon>Glossata</taxon>
        <taxon>Ditrysia</taxon>
        <taxon>Tineoidea</taxon>
        <taxon>Psychidae</taxon>
        <taxon>Oiketicinae</taxon>
        <taxon>Eumeta</taxon>
    </lineage>
</organism>
<comment type="caution">
    <text evidence="1">The sequence shown here is derived from an EMBL/GenBank/DDBJ whole genome shotgun (WGS) entry which is preliminary data.</text>
</comment>
<dbReference type="Proteomes" id="UP000299102">
    <property type="component" value="Unassembled WGS sequence"/>
</dbReference>
<gene>
    <name evidence="1" type="ORF">EVAR_22964_1</name>
</gene>
<proteinExistence type="predicted"/>
<reference evidence="1 2" key="1">
    <citation type="journal article" date="2019" name="Commun. Biol.">
        <title>The bagworm genome reveals a unique fibroin gene that provides high tensile strength.</title>
        <authorList>
            <person name="Kono N."/>
            <person name="Nakamura H."/>
            <person name="Ohtoshi R."/>
            <person name="Tomita M."/>
            <person name="Numata K."/>
            <person name="Arakawa K."/>
        </authorList>
    </citation>
    <scope>NUCLEOTIDE SEQUENCE [LARGE SCALE GENOMIC DNA]</scope>
</reference>
<name>A0A4C1UPW2_EUMVA</name>
<protein>
    <submittedName>
        <fullName evidence="1">Uncharacterized protein</fullName>
    </submittedName>
</protein>
<accession>A0A4C1UPW2</accession>
<evidence type="ECO:0000313" key="1">
    <source>
        <dbReference type="EMBL" id="GBP28501.1"/>
    </source>
</evidence>
<dbReference type="EMBL" id="BGZK01000208">
    <property type="protein sequence ID" value="GBP28501.1"/>
    <property type="molecule type" value="Genomic_DNA"/>
</dbReference>
<evidence type="ECO:0000313" key="2">
    <source>
        <dbReference type="Proteomes" id="UP000299102"/>
    </source>
</evidence>
<dbReference type="AlphaFoldDB" id="A0A4C1UPW2"/>